<dbReference type="AlphaFoldDB" id="A0A917C2X7"/>
<accession>A0A917C2X7</accession>
<dbReference type="Gene3D" id="1.10.10.10">
    <property type="entry name" value="Winged helix-like DNA-binding domain superfamily/Winged helix DNA-binding domain"/>
    <property type="match status" value="1"/>
</dbReference>
<keyword evidence="3" id="KW-0804">Transcription</keyword>
<dbReference type="RefSeq" id="WP_229734342.1">
    <property type="nucleotide sequence ID" value="NZ_BMHV01000017.1"/>
</dbReference>
<evidence type="ECO:0000259" key="4">
    <source>
        <dbReference type="PROSITE" id="PS50949"/>
    </source>
</evidence>
<gene>
    <name evidence="5" type="ORF">GCM10011332_24230</name>
</gene>
<sequence>MNKGRLSSFQMIKDDLLEKIKAGHWLPGETIPGEESLAVEYGCSRMTVNRAIRELASEGIVERRRKAGTRVALQSGRSAKINISIVRKEIEARGATYRYVLLENEERFPPEGVRAKLSMKEKEKALHVRCLHFADETPYQYEDRWINLTRVPSAAQQSFEDTNPNEWLIQEEPFLEAEHVFSAQLADEQMADLLNVQIGAALFVIERRTWQGADTITAVKLSHPGDSYRLVSRG</sequence>
<dbReference type="SUPFAM" id="SSF64288">
    <property type="entry name" value="Chorismate lyase-like"/>
    <property type="match status" value="1"/>
</dbReference>
<dbReference type="Pfam" id="PF07702">
    <property type="entry name" value="UTRA"/>
    <property type="match status" value="1"/>
</dbReference>
<dbReference type="PANTHER" id="PTHR44846">
    <property type="entry name" value="MANNOSYL-D-GLYCERATE TRANSPORT/METABOLISM SYSTEM REPRESSOR MNGR-RELATED"/>
    <property type="match status" value="1"/>
</dbReference>
<dbReference type="SMART" id="SM00345">
    <property type="entry name" value="HTH_GNTR"/>
    <property type="match status" value="1"/>
</dbReference>
<feature type="domain" description="HTH gntR-type" evidence="4">
    <location>
        <begin position="6"/>
        <end position="74"/>
    </location>
</feature>
<dbReference type="PRINTS" id="PR00035">
    <property type="entry name" value="HTHGNTR"/>
</dbReference>
<dbReference type="PANTHER" id="PTHR44846:SF16">
    <property type="entry name" value="TRANSCRIPTIONAL REGULATOR PHNF-RELATED"/>
    <property type="match status" value="1"/>
</dbReference>
<dbReference type="Proteomes" id="UP000632498">
    <property type="component" value="Unassembled WGS sequence"/>
</dbReference>
<comment type="caution">
    <text evidence="5">The sequence shown here is derived from an EMBL/GenBank/DDBJ whole genome shotgun (WGS) entry which is preliminary data.</text>
</comment>
<evidence type="ECO:0000256" key="2">
    <source>
        <dbReference type="ARBA" id="ARBA00023125"/>
    </source>
</evidence>
<dbReference type="GO" id="GO:0003677">
    <property type="term" value="F:DNA binding"/>
    <property type="evidence" value="ECO:0007669"/>
    <property type="project" value="UniProtKB-KW"/>
</dbReference>
<dbReference type="EMBL" id="BMHV01000017">
    <property type="protein sequence ID" value="GGF69184.1"/>
    <property type="molecule type" value="Genomic_DNA"/>
</dbReference>
<organism evidence="5 6">
    <name type="scientific">Terasakiella brassicae</name>
    <dbReference type="NCBI Taxonomy" id="1634917"/>
    <lineage>
        <taxon>Bacteria</taxon>
        <taxon>Pseudomonadati</taxon>
        <taxon>Pseudomonadota</taxon>
        <taxon>Alphaproteobacteria</taxon>
        <taxon>Rhodospirillales</taxon>
        <taxon>Terasakiellaceae</taxon>
        <taxon>Terasakiella</taxon>
    </lineage>
</organism>
<keyword evidence="2" id="KW-0238">DNA-binding</keyword>
<protein>
    <submittedName>
        <fullName evidence="5">Histidine utilization repressor</fullName>
    </submittedName>
</protein>
<dbReference type="InterPro" id="IPR050679">
    <property type="entry name" value="Bact_HTH_transcr_reg"/>
</dbReference>
<evidence type="ECO:0000256" key="1">
    <source>
        <dbReference type="ARBA" id="ARBA00023015"/>
    </source>
</evidence>
<dbReference type="InterPro" id="IPR036390">
    <property type="entry name" value="WH_DNA-bd_sf"/>
</dbReference>
<dbReference type="InterPro" id="IPR000524">
    <property type="entry name" value="Tscrpt_reg_HTH_GntR"/>
</dbReference>
<dbReference type="SMART" id="SM00866">
    <property type="entry name" value="UTRA"/>
    <property type="match status" value="1"/>
</dbReference>
<proteinExistence type="predicted"/>
<dbReference type="InterPro" id="IPR011663">
    <property type="entry name" value="UTRA"/>
</dbReference>
<evidence type="ECO:0000313" key="6">
    <source>
        <dbReference type="Proteomes" id="UP000632498"/>
    </source>
</evidence>
<name>A0A917C2X7_9PROT</name>
<dbReference type="Gene3D" id="3.40.1410.10">
    <property type="entry name" value="Chorismate lyase-like"/>
    <property type="match status" value="1"/>
</dbReference>
<reference evidence="5" key="1">
    <citation type="journal article" date="2014" name="Int. J. Syst. Evol. Microbiol.">
        <title>Complete genome sequence of Corynebacterium casei LMG S-19264T (=DSM 44701T), isolated from a smear-ripened cheese.</title>
        <authorList>
            <consortium name="US DOE Joint Genome Institute (JGI-PGF)"/>
            <person name="Walter F."/>
            <person name="Albersmeier A."/>
            <person name="Kalinowski J."/>
            <person name="Ruckert C."/>
        </authorList>
    </citation>
    <scope>NUCLEOTIDE SEQUENCE</scope>
    <source>
        <strain evidence="5">CGMCC 1.15254</strain>
    </source>
</reference>
<keyword evidence="1" id="KW-0805">Transcription regulation</keyword>
<evidence type="ECO:0000313" key="5">
    <source>
        <dbReference type="EMBL" id="GGF69184.1"/>
    </source>
</evidence>
<dbReference type="GO" id="GO:0003700">
    <property type="term" value="F:DNA-binding transcription factor activity"/>
    <property type="evidence" value="ECO:0007669"/>
    <property type="project" value="InterPro"/>
</dbReference>
<dbReference type="InterPro" id="IPR036388">
    <property type="entry name" value="WH-like_DNA-bd_sf"/>
</dbReference>
<keyword evidence="6" id="KW-1185">Reference proteome</keyword>
<evidence type="ECO:0000256" key="3">
    <source>
        <dbReference type="ARBA" id="ARBA00023163"/>
    </source>
</evidence>
<dbReference type="PROSITE" id="PS50949">
    <property type="entry name" value="HTH_GNTR"/>
    <property type="match status" value="1"/>
</dbReference>
<dbReference type="Pfam" id="PF00392">
    <property type="entry name" value="GntR"/>
    <property type="match status" value="1"/>
</dbReference>
<dbReference type="CDD" id="cd07377">
    <property type="entry name" value="WHTH_GntR"/>
    <property type="match status" value="1"/>
</dbReference>
<dbReference type="InterPro" id="IPR028978">
    <property type="entry name" value="Chorismate_lyase_/UTRA_dom_sf"/>
</dbReference>
<dbReference type="SUPFAM" id="SSF46785">
    <property type="entry name" value="Winged helix' DNA-binding domain"/>
    <property type="match status" value="1"/>
</dbReference>
<reference evidence="5" key="2">
    <citation type="submission" date="2020-09" db="EMBL/GenBank/DDBJ databases">
        <authorList>
            <person name="Sun Q."/>
            <person name="Zhou Y."/>
        </authorList>
    </citation>
    <scope>NUCLEOTIDE SEQUENCE</scope>
    <source>
        <strain evidence="5">CGMCC 1.15254</strain>
    </source>
</reference>